<reference evidence="1 2" key="1">
    <citation type="submission" date="2024-02" db="EMBL/GenBank/DDBJ databases">
        <title>Bacterial strain from lacustrine sediment.</title>
        <authorList>
            <person name="Petit C."/>
            <person name="Fadhlaoui K."/>
        </authorList>
    </citation>
    <scope>NUCLEOTIDE SEQUENCE [LARGE SCALE GENOMIC DNA]</scope>
    <source>
        <strain evidence="1 2">IPX-CK</strain>
    </source>
</reference>
<organism evidence="1 2">
    <name type="scientific">Kineothrix sedimenti</name>
    <dbReference type="NCBI Taxonomy" id="3123317"/>
    <lineage>
        <taxon>Bacteria</taxon>
        <taxon>Bacillati</taxon>
        <taxon>Bacillota</taxon>
        <taxon>Clostridia</taxon>
        <taxon>Lachnospirales</taxon>
        <taxon>Lachnospiraceae</taxon>
        <taxon>Kineothrix</taxon>
    </lineage>
</organism>
<dbReference type="EMBL" id="CP146256">
    <property type="protein sequence ID" value="XAH75731.1"/>
    <property type="molecule type" value="Genomic_DNA"/>
</dbReference>
<keyword evidence="2" id="KW-1185">Reference proteome</keyword>
<accession>A0ABZ3EZP0</accession>
<evidence type="ECO:0000313" key="1">
    <source>
        <dbReference type="EMBL" id="XAH75731.1"/>
    </source>
</evidence>
<dbReference type="InterPro" id="IPR012340">
    <property type="entry name" value="NA-bd_OB-fold"/>
</dbReference>
<protein>
    <submittedName>
        <fullName evidence="1">Uncharacterized protein</fullName>
    </submittedName>
</protein>
<dbReference type="Gene3D" id="2.40.50.140">
    <property type="entry name" value="Nucleic acid-binding proteins"/>
    <property type="match status" value="1"/>
</dbReference>
<name>A0ABZ3EZP0_9FIRM</name>
<sequence length="61" mass="7001">MNNSTAKWLDSQKGAGFISDVQDDNDFVQYKTIDEGQSVIFDLMLQKVLMDYKQSMLALHK</sequence>
<gene>
    <name evidence="1" type="ORF">V6984_08250</name>
</gene>
<evidence type="ECO:0000313" key="2">
    <source>
        <dbReference type="Proteomes" id="UP001451571"/>
    </source>
</evidence>
<dbReference type="Proteomes" id="UP001451571">
    <property type="component" value="Chromosome"/>
</dbReference>
<dbReference type="RefSeq" id="WP_342759303.1">
    <property type="nucleotide sequence ID" value="NZ_CP146256.1"/>
</dbReference>
<proteinExistence type="predicted"/>